<dbReference type="EMBL" id="CP000301">
    <property type="protein sequence ID" value="ABD86323.1"/>
    <property type="molecule type" value="Genomic_DNA"/>
</dbReference>
<protein>
    <recommendedName>
        <fullName evidence="2">DUF6460 domain-containing protein</fullName>
    </recommendedName>
</protein>
<keyword evidence="1" id="KW-1133">Transmembrane helix</keyword>
<reference evidence="3" key="1">
    <citation type="submission" date="2006-03" db="EMBL/GenBank/DDBJ databases">
        <title>Complete sequence of Rhodopseudomonas palustris BisB18.</title>
        <authorList>
            <consortium name="US DOE Joint Genome Institute"/>
            <person name="Copeland A."/>
            <person name="Lucas S."/>
            <person name="Lapidus A."/>
            <person name="Barry K."/>
            <person name="Detter J.C."/>
            <person name="Glavina del Rio T."/>
            <person name="Hammon N."/>
            <person name="Israni S."/>
            <person name="Dalin E."/>
            <person name="Tice H."/>
            <person name="Pitluck S."/>
            <person name="Chain P."/>
            <person name="Malfatti S."/>
            <person name="Shin M."/>
            <person name="Vergez L."/>
            <person name="Schmutz J."/>
            <person name="Larimer F."/>
            <person name="Land M."/>
            <person name="Hauser L."/>
            <person name="Pelletier D.A."/>
            <person name="Kyrpides N."/>
            <person name="Anderson I."/>
            <person name="Oda Y."/>
            <person name="Harwood C.S."/>
            <person name="Richardson P."/>
        </authorList>
    </citation>
    <scope>NUCLEOTIDE SEQUENCE [LARGE SCALE GENOMIC DNA]</scope>
    <source>
        <strain evidence="3">BisB18</strain>
    </source>
</reference>
<dbReference type="STRING" id="316056.RPC_0752"/>
<dbReference type="KEGG" id="rpc:RPC_0752"/>
<feature type="transmembrane region" description="Helical" evidence="1">
    <location>
        <begin position="26"/>
        <end position="46"/>
    </location>
</feature>
<dbReference type="Pfam" id="PF20061">
    <property type="entry name" value="DUF6460"/>
    <property type="match status" value="1"/>
</dbReference>
<name>Q21BB3_RHOPB</name>
<dbReference type="eggNOG" id="ENOG5032ZW8">
    <property type="taxonomic scope" value="Bacteria"/>
</dbReference>
<evidence type="ECO:0000259" key="2">
    <source>
        <dbReference type="Pfam" id="PF20061"/>
    </source>
</evidence>
<accession>Q21BB3</accession>
<keyword evidence="1" id="KW-0472">Membrane</keyword>
<feature type="domain" description="DUF6460" evidence="2">
    <location>
        <begin position="62"/>
        <end position="96"/>
    </location>
</feature>
<sequence length="99" mass="10980">MPNDTRDLPARDDGLTRFLGGSPLAVAFRLALMSLLVGVVLAAIGFDPWNIITSIRLLFIRVWELGFDAINGLWRYFLLGAVVVIPIWLLSRLFGAPRA</sequence>
<dbReference type="RefSeq" id="WP_011471231.1">
    <property type="nucleotide sequence ID" value="NC_007925.1"/>
</dbReference>
<proteinExistence type="predicted"/>
<keyword evidence="1" id="KW-0812">Transmembrane</keyword>
<feature type="transmembrane region" description="Helical" evidence="1">
    <location>
        <begin position="73"/>
        <end position="94"/>
    </location>
</feature>
<dbReference type="AlphaFoldDB" id="Q21BB3"/>
<gene>
    <name evidence="3" type="ordered locus">RPC_0752</name>
</gene>
<dbReference type="HOGENOM" id="CLU_167396_0_0_5"/>
<organism evidence="3">
    <name type="scientific">Rhodopseudomonas palustris (strain BisB18)</name>
    <dbReference type="NCBI Taxonomy" id="316056"/>
    <lineage>
        <taxon>Bacteria</taxon>
        <taxon>Pseudomonadati</taxon>
        <taxon>Pseudomonadota</taxon>
        <taxon>Alphaproteobacteria</taxon>
        <taxon>Hyphomicrobiales</taxon>
        <taxon>Nitrobacteraceae</taxon>
        <taxon>Rhodopseudomonas</taxon>
    </lineage>
</organism>
<evidence type="ECO:0000256" key="1">
    <source>
        <dbReference type="SAM" id="Phobius"/>
    </source>
</evidence>
<dbReference type="OrthoDB" id="8480887at2"/>
<evidence type="ECO:0000313" key="3">
    <source>
        <dbReference type="EMBL" id="ABD86323.1"/>
    </source>
</evidence>
<dbReference type="InterPro" id="IPR045594">
    <property type="entry name" value="DUF6460"/>
</dbReference>